<comment type="caution">
    <text evidence="1">The sequence shown here is derived from an EMBL/GenBank/DDBJ whole genome shotgun (WGS) entry which is preliminary data.</text>
</comment>
<evidence type="ECO:0000313" key="1">
    <source>
        <dbReference type="EMBL" id="KAI4319698.1"/>
    </source>
</evidence>
<evidence type="ECO:0000313" key="2">
    <source>
        <dbReference type="Proteomes" id="UP001057402"/>
    </source>
</evidence>
<accession>A0ACB9M6S1</accession>
<keyword evidence="2" id="KW-1185">Reference proteome</keyword>
<dbReference type="EMBL" id="CM042889">
    <property type="protein sequence ID" value="KAI4319698.1"/>
    <property type="molecule type" value="Genomic_DNA"/>
</dbReference>
<gene>
    <name evidence="1" type="ORF">MLD38_033268</name>
</gene>
<protein>
    <submittedName>
        <fullName evidence="1">Uncharacterized protein</fullName>
    </submittedName>
</protein>
<reference evidence="2" key="1">
    <citation type="journal article" date="2023" name="Front. Plant Sci.">
        <title>Chromosomal-level genome assembly of Melastoma candidum provides insights into trichome evolution.</title>
        <authorList>
            <person name="Zhong Y."/>
            <person name="Wu W."/>
            <person name="Sun C."/>
            <person name="Zou P."/>
            <person name="Liu Y."/>
            <person name="Dai S."/>
            <person name="Zhou R."/>
        </authorList>
    </citation>
    <scope>NUCLEOTIDE SEQUENCE [LARGE SCALE GENOMIC DNA]</scope>
</reference>
<organism evidence="1 2">
    <name type="scientific">Melastoma candidum</name>
    <dbReference type="NCBI Taxonomy" id="119954"/>
    <lineage>
        <taxon>Eukaryota</taxon>
        <taxon>Viridiplantae</taxon>
        <taxon>Streptophyta</taxon>
        <taxon>Embryophyta</taxon>
        <taxon>Tracheophyta</taxon>
        <taxon>Spermatophyta</taxon>
        <taxon>Magnoliopsida</taxon>
        <taxon>eudicotyledons</taxon>
        <taxon>Gunneridae</taxon>
        <taxon>Pentapetalae</taxon>
        <taxon>rosids</taxon>
        <taxon>malvids</taxon>
        <taxon>Myrtales</taxon>
        <taxon>Melastomataceae</taxon>
        <taxon>Melastomatoideae</taxon>
        <taxon>Melastomateae</taxon>
        <taxon>Melastoma</taxon>
    </lineage>
</organism>
<proteinExistence type="predicted"/>
<name>A0ACB9M6S1_9MYRT</name>
<sequence length="371" mass="41582">MVVGVDAFNTTHSAKMVLASTIAGVARLAFLHLSRNLSCFCDNGYFGNLYLEGGCVSDSTNFTLSSVGFLFCNYGRKKWTKLVTAIGSALGGILLLLFMWWQYQYVKRWRERSLKQKNFKRNGGLLLQQQLNSPEGCIEKSKIFSSEELEIATENFNRSRILGRGGQGTVYKGMLTDGRIVTIKRSTTIDEGNLEQFINEFVILSLINHRNIVNLLGCCLQTEVPLLKPIASSCEREGRSLATYFVISLEENSLFKILDPDVMKNGGEDEIWRVTLLTKRCLGLNSRIRPSMKEVAAELEEVRNIAFPSLVLQNQGSNMSSVTEYHDFSANGSDADFVETEPSVDEDILTVTTSWFRGGECREKLEMHSAK</sequence>
<dbReference type="Proteomes" id="UP001057402">
    <property type="component" value="Chromosome 10"/>
</dbReference>